<evidence type="ECO:0000256" key="1">
    <source>
        <dbReference type="ARBA" id="ARBA00022432"/>
    </source>
</evidence>
<evidence type="ECO:0000256" key="4">
    <source>
        <dbReference type="RuleBase" id="RU000612"/>
    </source>
</evidence>
<evidence type="ECO:0000313" key="6">
    <source>
        <dbReference type="EMBL" id="GEO92703.1"/>
    </source>
</evidence>
<dbReference type="GO" id="GO:0005829">
    <property type="term" value="C:cytosol"/>
    <property type="evidence" value="ECO:0007669"/>
    <property type="project" value="TreeGrafter"/>
</dbReference>
<dbReference type="Pfam" id="PF00342">
    <property type="entry name" value="PGI"/>
    <property type="match status" value="1"/>
</dbReference>
<proteinExistence type="inferred from homology"/>
<dbReference type="PROSITE" id="PS51463">
    <property type="entry name" value="P_GLUCOSE_ISOMERASE_3"/>
    <property type="match status" value="1"/>
</dbReference>
<evidence type="ECO:0000313" key="5">
    <source>
        <dbReference type="EMBL" id="ALU39965.1"/>
    </source>
</evidence>
<keyword evidence="1 4" id="KW-0312">Gluconeogenesis</keyword>
<reference evidence="5 7" key="1">
    <citation type="submission" date="2015-11" db="EMBL/GenBank/DDBJ databases">
        <title>Complete Genome Sequence of Kocuria flava strain HO-9041.</title>
        <authorList>
            <person name="Zhou M."/>
            <person name="Dai J."/>
        </authorList>
    </citation>
    <scope>NUCLEOTIDE SEQUENCE [LARGE SCALE GENOMIC DNA]</scope>
    <source>
        <strain evidence="5 7">HO-9041</strain>
    </source>
</reference>
<sequence length="536" mass="55691">MSSLTVQTSGAAREAVDRHVPALVADGFAGKLFAQDPTLWGAAAEEESAKRLGWVEAAEVSRPLVPEITALRDELAAEGVDRFVLAGMGGSSLAPEVITRTAGAELFVLDSTDPEMVAAALADRLERTAIVVSSKSGSTVETDSARRAFARAFEQAGIDAASRIVVVTDPGSPMEASAREAGYRRVFTADPTVGGRFSALTAFGLVPAGLAGVDVAALLDDADEAAEVLREDAEDNPGLHLGAALGGTEPLRNKLVLRDLGSGIAGFADWAEQLIAESTGKEGTGLLPVVVGAGEAPEAGAPDVLVVDLVAADAEDAPEGDAVRVGGSLGAQLLLWEVATAVAGRLLGINPYDQPDVESAKTATRALLEAKPEPTAPEAVDGAVEIRGDAQLLRGATTVEQALRHLLEALPDSGYVAVQAYFDRLSWAELEQVRPLLARATGRPTTFGWGPRFLHSTGQYHKGGPAEGVYLQVTAASDTDLEIPDSPFSFGELISAQADGDAQVLADHGRPVLRLRLTDRAEGVRQLVRAVEALAG</sequence>
<dbReference type="PRINTS" id="PR00662">
    <property type="entry name" value="G6PISOMERASE"/>
</dbReference>
<dbReference type="Proteomes" id="UP000057181">
    <property type="component" value="Chromosome"/>
</dbReference>
<organism evidence="5 7">
    <name type="scientific">Kocuria flava</name>
    <dbReference type="NCBI Taxonomy" id="446860"/>
    <lineage>
        <taxon>Bacteria</taxon>
        <taxon>Bacillati</taxon>
        <taxon>Actinomycetota</taxon>
        <taxon>Actinomycetes</taxon>
        <taxon>Micrococcales</taxon>
        <taxon>Micrococcaceae</taxon>
        <taxon>Kocuria</taxon>
    </lineage>
</organism>
<dbReference type="UniPathway" id="UPA00109">
    <property type="reaction ID" value="UER00181"/>
</dbReference>
<dbReference type="AlphaFoldDB" id="A0A0U2NZS7"/>
<dbReference type="InterPro" id="IPR046348">
    <property type="entry name" value="SIS_dom_sf"/>
</dbReference>
<dbReference type="InterPro" id="IPR001672">
    <property type="entry name" value="G6P_Isomerase"/>
</dbReference>
<accession>A0A0U2NZS7</accession>
<dbReference type="OrthoDB" id="140919at2"/>
<dbReference type="KEGG" id="kfv:AS188_09660"/>
<dbReference type="RefSeq" id="WP_058858671.1">
    <property type="nucleotide sequence ID" value="NZ_BJZR01000056.1"/>
</dbReference>
<gene>
    <name evidence="6" type="primary">pgi</name>
    <name evidence="5" type="ORF">AS188_09660</name>
    <name evidence="6" type="ORF">KFL01_20090</name>
</gene>
<keyword evidence="3 4" id="KW-0413">Isomerase</keyword>
<comment type="catalytic activity">
    <reaction evidence="4">
        <text>alpha-D-glucose 6-phosphate = beta-D-fructose 6-phosphate</text>
        <dbReference type="Rhea" id="RHEA:11816"/>
        <dbReference type="ChEBI" id="CHEBI:57634"/>
        <dbReference type="ChEBI" id="CHEBI:58225"/>
        <dbReference type="EC" id="5.3.1.9"/>
    </reaction>
</comment>
<dbReference type="GO" id="GO:0006096">
    <property type="term" value="P:glycolytic process"/>
    <property type="evidence" value="ECO:0007669"/>
    <property type="project" value="UniProtKB-UniPathway"/>
</dbReference>
<evidence type="ECO:0000313" key="8">
    <source>
        <dbReference type="Proteomes" id="UP000321155"/>
    </source>
</evidence>
<dbReference type="STRING" id="446860.AS188_09660"/>
<dbReference type="SUPFAM" id="SSF53697">
    <property type="entry name" value="SIS domain"/>
    <property type="match status" value="1"/>
</dbReference>
<dbReference type="Proteomes" id="UP000321155">
    <property type="component" value="Unassembled WGS sequence"/>
</dbReference>
<dbReference type="GO" id="GO:0051156">
    <property type="term" value="P:glucose 6-phosphate metabolic process"/>
    <property type="evidence" value="ECO:0007669"/>
    <property type="project" value="TreeGrafter"/>
</dbReference>
<dbReference type="PANTHER" id="PTHR11469:SF1">
    <property type="entry name" value="GLUCOSE-6-PHOSPHATE ISOMERASE"/>
    <property type="match status" value="1"/>
</dbReference>
<dbReference type="GO" id="GO:0006094">
    <property type="term" value="P:gluconeogenesis"/>
    <property type="evidence" value="ECO:0007669"/>
    <property type="project" value="UniProtKB-KW"/>
</dbReference>
<protein>
    <recommendedName>
        <fullName evidence="4">Glucose-6-phosphate isomerase</fullName>
        <ecNumber evidence="4">5.3.1.9</ecNumber>
    </recommendedName>
</protein>
<dbReference type="EC" id="5.3.1.9" evidence="4"/>
<dbReference type="GO" id="GO:0004347">
    <property type="term" value="F:glucose-6-phosphate isomerase activity"/>
    <property type="evidence" value="ECO:0007669"/>
    <property type="project" value="UniProtKB-EC"/>
</dbReference>
<dbReference type="Gene3D" id="3.40.50.10490">
    <property type="entry name" value="Glucose-6-phosphate isomerase like protein, domain 1"/>
    <property type="match status" value="2"/>
</dbReference>
<keyword evidence="2 4" id="KW-0324">Glycolysis</keyword>
<evidence type="ECO:0000256" key="2">
    <source>
        <dbReference type="ARBA" id="ARBA00023152"/>
    </source>
</evidence>
<name>A0A0U2NZS7_9MICC</name>
<dbReference type="GO" id="GO:0048029">
    <property type="term" value="F:monosaccharide binding"/>
    <property type="evidence" value="ECO:0007669"/>
    <property type="project" value="TreeGrafter"/>
</dbReference>
<evidence type="ECO:0000313" key="7">
    <source>
        <dbReference type="Proteomes" id="UP000057181"/>
    </source>
</evidence>
<comment type="pathway">
    <text evidence="4">Carbohydrate degradation; glycolysis; D-glyceraldehyde 3-phosphate and glycerone phosphate from D-glucose: step 2/4.</text>
</comment>
<evidence type="ECO:0000256" key="3">
    <source>
        <dbReference type="ARBA" id="ARBA00023235"/>
    </source>
</evidence>
<dbReference type="GO" id="GO:0097367">
    <property type="term" value="F:carbohydrate derivative binding"/>
    <property type="evidence" value="ECO:0007669"/>
    <property type="project" value="InterPro"/>
</dbReference>
<dbReference type="PANTHER" id="PTHR11469">
    <property type="entry name" value="GLUCOSE-6-PHOSPHATE ISOMERASE"/>
    <property type="match status" value="1"/>
</dbReference>
<dbReference type="EMBL" id="CP013254">
    <property type="protein sequence ID" value="ALU39965.1"/>
    <property type="molecule type" value="Genomic_DNA"/>
</dbReference>
<keyword evidence="8" id="KW-1185">Reference proteome</keyword>
<dbReference type="EMBL" id="BJZR01000056">
    <property type="protein sequence ID" value="GEO92703.1"/>
    <property type="molecule type" value="Genomic_DNA"/>
</dbReference>
<comment type="similarity">
    <text evidence="4">Belongs to the GPI family.</text>
</comment>
<reference evidence="6 8" key="2">
    <citation type="submission" date="2019-07" db="EMBL/GenBank/DDBJ databases">
        <title>Whole genome shotgun sequence of Kocuria flava NBRC 107626.</title>
        <authorList>
            <person name="Hosoyama A."/>
            <person name="Uohara A."/>
            <person name="Ohji S."/>
            <person name="Ichikawa N."/>
        </authorList>
    </citation>
    <scope>NUCLEOTIDE SEQUENCE [LARGE SCALE GENOMIC DNA]</scope>
    <source>
        <strain evidence="6 8">NBRC 107626</strain>
    </source>
</reference>